<evidence type="ECO:0000313" key="2">
    <source>
        <dbReference type="Proteomes" id="UP000324222"/>
    </source>
</evidence>
<comment type="caution">
    <text evidence="1">The sequence shown here is derived from an EMBL/GenBank/DDBJ whole genome shotgun (WGS) entry which is preliminary data.</text>
</comment>
<gene>
    <name evidence="1" type="ORF">E2C01_070064</name>
</gene>
<keyword evidence="2" id="KW-1185">Reference proteome</keyword>
<proteinExistence type="predicted"/>
<organism evidence="1 2">
    <name type="scientific">Portunus trituberculatus</name>
    <name type="common">Swimming crab</name>
    <name type="synonym">Neptunus trituberculatus</name>
    <dbReference type="NCBI Taxonomy" id="210409"/>
    <lineage>
        <taxon>Eukaryota</taxon>
        <taxon>Metazoa</taxon>
        <taxon>Ecdysozoa</taxon>
        <taxon>Arthropoda</taxon>
        <taxon>Crustacea</taxon>
        <taxon>Multicrustacea</taxon>
        <taxon>Malacostraca</taxon>
        <taxon>Eumalacostraca</taxon>
        <taxon>Eucarida</taxon>
        <taxon>Decapoda</taxon>
        <taxon>Pleocyemata</taxon>
        <taxon>Brachyura</taxon>
        <taxon>Eubrachyura</taxon>
        <taxon>Portunoidea</taxon>
        <taxon>Portunidae</taxon>
        <taxon>Portuninae</taxon>
        <taxon>Portunus</taxon>
    </lineage>
</organism>
<sequence>MAQFQPHPPSLDDQRIHRGLKALGCGCCEYHIICIGYNSGRKCMDALKSSAVRSRGCSSLSRSYGLLYFIFSYRAGDIKSGPYCSRCSRLIL</sequence>
<dbReference type="EMBL" id="VSRR010041622">
    <property type="protein sequence ID" value="MPC75671.1"/>
    <property type="molecule type" value="Genomic_DNA"/>
</dbReference>
<dbReference type="Proteomes" id="UP000324222">
    <property type="component" value="Unassembled WGS sequence"/>
</dbReference>
<reference evidence="1 2" key="1">
    <citation type="submission" date="2019-05" db="EMBL/GenBank/DDBJ databases">
        <title>Another draft genome of Portunus trituberculatus and its Hox gene families provides insights of decapod evolution.</title>
        <authorList>
            <person name="Jeong J.-H."/>
            <person name="Song I."/>
            <person name="Kim S."/>
            <person name="Choi T."/>
            <person name="Kim D."/>
            <person name="Ryu S."/>
            <person name="Kim W."/>
        </authorList>
    </citation>
    <scope>NUCLEOTIDE SEQUENCE [LARGE SCALE GENOMIC DNA]</scope>
    <source>
        <tissue evidence="1">Muscle</tissue>
    </source>
</reference>
<protein>
    <submittedName>
        <fullName evidence="1">Uncharacterized protein</fullName>
    </submittedName>
</protein>
<dbReference type="AlphaFoldDB" id="A0A5B7HRQ4"/>
<accession>A0A5B7HRQ4</accession>
<evidence type="ECO:0000313" key="1">
    <source>
        <dbReference type="EMBL" id="MPC75671.1"/>
    </source>
</evidence>
<name>A0A5B7HRQ4_PORTR</name>